<dbReference type="InterPro" id="IPR037523">
    <property type="entry name" value="VOC_core"/>
</dbReference>
<evidence type="ECO:0000313" key="2">
    <source>
        <dbReference type="EMBL" id="MFC5465203.1"/>
    </source>
</evidence>
<protein>
    <submittedName>
        <fullName evidence="2">VOC family protein</fullName>
    </submittedName>
</protein>
<reference evidence="3" key="1">
    <citation type="journal article" date="2019" name="Int. J. Syst. Evol. Microbiol.">
        <title>The Global Catalogue of Microorganisms (GCM) 10K type strain sequencing project: providing services to taxonomists for standard genome sequencing and annotation.</title>
        <authorList>
            <consortium name="The Broad Institute Genomics Platform"/>
            <consortium name="The Broad Institute Genome Sequencing Center for Infectious Disease"/>
            <person name="Wu L."/>
            <person name="Ma J."/>
        </authorList>
    </citation>
    <scope>NUCLEOTIDE SEQUENCE [LARGE SCALE GENOMIC DNA]</scope>
    <source>
        <strain evidence="3">CGMCC 1.12237</strain>
    </source>
</reference>
<dbReference type="InterPro" id="IPR004360">
    <property type="entry name" value="Glyas_Fos-R_dOase_dom"/>
</dbReference>
<organism evidence="2 3">
    <name type="scientific">Lederbergia graminis</name>
    <dbReference type="NCBI Taxonomy" id="735518"/>
    <lineage>
        <taxon>Bacteria</taxon>
        <taxon>Bacillati</taxon>
        <taxon>Bacillota</taxon>
        <taxon>Bacilli</taxon>
        <taxon>Bacillales</taxon>
        <taxon>Bacillaceae</taxon>
        <taxon>Lederbergia</taxon>
    </lineage>
</organism>
<evidence type="ECO:0000259" key="1">
    <source>
        <dbReference type="PROSITE" id="PS51819"/>
    </source>
</evidence>
<dbReference type="RefSeq" id="WP_382351215.1">
    <property type="nucleotide sequence ID" value="NZ_JBHSMC010000014.1"/>
</dbReference>
<accession>A0ABW0LKW5</accession>
<evidence type="ECO:0000313" key="3">
    <source>
        <dbReference type="Proteomes" id="UP001596147"/>
    </source>
</evidence>
<dbReference type="Gene3D" id="3.10.180.10">
    <property type="entry name" value="2,3-Dihydroxybiphenyl 1,2-Dioxygenase, domain 1"/>
    <property type="match status" value="1"/>
</dbReference>
<proteinExistence type="predicted"/>
<dbReference type="Proteomes" id="UP001596147">
    <property type="component" value="Unassembled WGS sequence"/>
</dbReference>
<comment type="caution">
    <text evidence="2">The sequence shown here is derived from an EMBL/GenBank/DDBJ whole genome shotgun (WGS) entry which is preliminary data.</text>
</comment>
<keyword evidence="3" id="KW-1185">Reference proteome</keyword>
<dbReference type="InterPro" id="IPR029068">
    <property type="entry name" value="Glyas_Bleomycin-R_OHBP_Dase"/>
</dbReference>
<dbReference type="SUPFAM" id="SSF54593">
    <property type="entry name" value="Glyoxalase/Bleomycin resistance protein/Dihydroxybiphenyl dioxygenase"/>
    <property type="match status" value="1"/>
</dbReference>
<feature type="domain" description="VOC" evidence="1">
    <location>
        <begin position="4"/>
        <end position="115"/>
    </location>
</feature>
<dbReference type="EMBL" id="JBHSMC010000014">
    <property type="protein sequence ID" value="MFC5465203.1"/>
    <property type="molecule type" value="Genomic_DNA"/>
</dbReference>
<gene>
    <name evidence="2" type="ORF">ACFPM4_10630</name>
</gene>
<dbReference type="Pfam" id="PF00903">
    <property type="entry name" value="Glyoxalase"/>
    <property type="match status" value="1"/>
</dbReference>
<name>A0ABW0LKW5_9BACI</name>
<dbReference type="PROSITE" id="PS51819">
    <property type="entry name" value="VOC"/>
    <property type="match status" value="1"/>
</dbReference>
<sequence length="117" mass="13100">MSIKLNLVVIQSSNLENSVSFYQNFGLVFHKEQHGNGPVHFACEIENIVFEIYPSSTGRVDMGTRIGFNVIDLNQIVDTLRVKGYAIISEPKVSPWGKRAVVQDPDGHKVELLEVET</sequence>